<organism evidence="2 3">
    <name type="scientific">Pelomonas cellulosilytica</name>
    <dbReference type="NCBI Taxonomy" id="2906762"/>
    <lineage>
        <taxon>Bacteria</taxon>
        <taxon>Pseudomonadati</taxon>
        <taxon>Pseudomonadota</taxon>
        <taxon>Betaproteobacteria</taxon>
        <taxon>Burkholderiales</taxon>
        <taxon>Sphaerotilaceae</taxon>
        <taxon>Roseateles</taxon>
    </lineage>
</organism>
<dbReference type="RefSeq" id="WP_233375361.1">
    <property type="nucleotide sequence ID" value="NZ_JAJTWU010000014.1"/>
</dbReference>
<proteinExistence type="predicted"/>
<dbReference type="Pfam" id="PF12680">
    <property type="entry name" value="SnoaL_2"/>
    <property type="match status" value="1"/>
</dbReference>
<dbReference type="InterPro" id="IPR032710">
    <property type="entry name" value="NTF2-like_dom_sf"/>
</dbReference>
<dbReference type="PANTHER" id="PTHR41252:SF1">
    <property type="entry name" value="BLR2505 PROTEIN"/>
    <property type="match status" value="1"/>
</dbReference>
<accession>A0ABS8Y5W5</accession>
<dbReference type="PANTHER" id="PTHR41252">
    <property type="entry name" value="BLR2505 PROTEIN"/>
    <property type="match status" value="1"/>
</dbReference>
<evidence type="ECO:0000313" key="2">
    <source>
        <dbReference type="EMBL" id="MCE4557970.1"/>
    </source>
</evidence>
<dbReference type="SUPFAM" id="SSF54427">
    <property type="entry name" value="NTF2-like"/>
    <property type="match status" value="1"/>
</dbReference>
<sequence>MSNLQRVQAFFAAYASNDVAGVRAVMADDIAWTIPGHHSLAGTKRGVEEVLAFFHQLAKANFKAEPMVIAEQGDYVIDHHRGWSEEAGGLDLTWCLVFRFEGGKIKEVTNYCSDQHQADIFFWKVYPLKSIPGRLA</sequence>
<reference evidence="2 3" key="1">
    <citation type="submission" date="2021-12" db="EMBL/GenBank/DDBJ databases">
        <title>Genome seq of P8.</title>
        <authorList>
            <person name="Seo T."/>
        </authorList>
    </citation>
    <scope>NUCLEOTIDE SEQUENCE [LARGE SCALE GENOMIC DNA]</scope>
    <source>
        <strain evidence="2 3">P8</strain>
    </source>
</reference>
<evidence type="ECO:0000259" key="1">
    <source>
        <dbReference type="Pfam" id="PF12680"/>
    </source>
</evidence>
<dbReference type="EMBL" id="JAJTWU010000014">
    <property type="protein sequence ID" value="MCE4557970.1"/>
    <property type="molecule type" value="Genomic_DNA"/>
</dbReference>
<evidence type="ECO:0000313" key="3">
    <source>
        <dbReference type="Proteomes" id="UP001200741"/>
    </source>
</evidence>
<protein>
    <submittedName>
        <fullName evidence="2">Nuclear transport factor 2 family protein</fullName>
    </submittedName>
</protein>
<comment type="caution">
    <text evidence="2">The sequence shown here is derived from an EMBL/GenBank/DDBJ whole genome shotgun (WGS) entry which is preliminary data.</text>
</comment>
<dbReference type="InterPro" id="IPR037401">
    <property type="entry name" value="SnoaL-like"/>
</dbReference>
<keyword evidence="3" id="KW-1185">Reference proteome</keyword>
<gene>
    <name evidence="2" type="ORF">LXT13_26630</name>
</gene>
<dbReference type="Gene3D" id="3.10.450.50">
    <property type="match status" value="1"/>
</dbReference>
<feature type="domain" description="SnoaL-like" evidence="1">
    <location>
        <begin position="7"/>
        <end position="108"/>
    </location>
</feature>
<name>A0ABS8Y5W5_9BURK</name>
<dbReference type="Proteomes" id="UP001200741">
    <property type="component" value="Unassembled WGS sequence"/>
</dbReference>